<evidence type="ECO:0000259" key="4">
    <source>
        <dbReference type="PROSITE" id="PS50011"/>
    </source>
</evidence>
<dbReference type="PROSITE" id="PS50011">
    <property type="entry name" value="PROTEIN_KINASE_DOM"/>
    <property type="match status" value="1"/>
</dbReference>
<dbReference type="Pfam" id="PF06176">
    <property type="entry name" value="WaaY"/>
    <property type="match status" value="1"/>
</dbReference>
<dbReference type="AlphaFoldDB" id="T1II48"/>
<dbReference type="PANTHER" id="PTHR37171">
    <property type="entry name" value="SERINE/THREONINE-PROTEIN KINASE YRZF-RELATED"/>
    <property type="match status" value="1"/>
</dbReference>
<proteinExistence type="predicted"/>
<dbReference type="PROSITE" id="PS00108">
    <property type="entry name" value="PROTEIN_KINASE_ST"/>
    <property type="match status" value="1"/>
</dbReference>
<dbReference type="InterPro" id="IPR052396">
    <property type="entry name" value="Meiotic_Drive_Suppr_Kinase"/>
</dbReference>
<dbReference type="Proteomes" id="UP000014500">
    <property type="component" value="Unassembled WGS sequence"/>
</dbReference>
<sequence>QLLIAHAVSEKSFELNSNHVSCHEGAFEHHILIFSSSEHENALSLVDHADDNDPAIMNEILPSLCGYLLAPKKSRCPSQSEWITNFFHSRKGNVSFNSIINEFLKNLRSEHDAENLTNRWFEIFTSLSKFSDDWFKEIPPEWYVTLRQLMNAEVPAVKKYEPSESTGWTSVNKCAMKTTKLWTEFHDNAQKFRLEDRRLNREEMEFRFSKRLEIFYKMPDLYSAMDSNIFNPLKTILYPEESFKGKIQFKGNGFPDFHLCKEDVLFFVGEGKTENCFVDNDSDQVVDLTRITEENMEIHPRPLLRSLQQLFNYLRDNYLNYGFLSVYTWTWFVKQNESDESSLYVSKPYHCTCADPTLLRCFAYIISLCRANPTFNIDNSRSKNTKRSRDEETEPRKLSKKEYNVLTCFNWKCVIGEGRTGYVWLTEWRGAKAVIKSCDAYKRPYLVDELKNEKSIFNLLYPLQGVCIPKLLFTGFVDYAFLIITEFIGPPIDIATLNVEAKMKIETALERIHGLKILHGDIKPSNILMRDQQYYFIDFAFSKKCSSQAKFDDEVKQLRHLLSV</sequence>
<dbReference type="eggNOG" id="ENOG502S5EW">
    <property type="taxonomic scope" value="Eukaryota"/>
</dbReference>
<dbReference type="EnsemblMetazoa" id="SMAR000537-RA">
    <property type="protein sequence ID" value="SMAR000537-PA"/>
    <property type="gene ID" value="SMAR000537"/>
</dbReference>
<dbReference type="InterPro" id="IPR017441">
    <property type="entry name" value="Protein_kinase_ATP_BS"/>
</dbReference>
<dbReference type="HOGENOM" id="CLU_483670_0_0_1"/>
<protein>
    <recommendedName>
        <fullName evidence="4">Protein kinase domain-containing protein</fullName>
    </recommendedName>
</protein>
<evidence type="ECO:0000313" key="5">
    <source>
        <dbReference type="EnsemblMetazoa" id="SMAR000537-PA"/>
    </source>
</evidence>
<organism evidence="5 6">
    <name type="scientific">Strigamia maritima</name>
    <name type="common">European centipede</name>
    <name type="synonym">Geophilus maritimus</name>
    <dbReference type="NCBI Taxonomy" id="126957"/>
    <lineage>
        <taxon>Eukaryota</taxon>
        <taxon>Metazoa</taxon>
        <taxon>Ecdysozoa</taxon>
        <taxon>Arthropoda</taxon>
        <taxon>Myriapoda</taxon>
        <taxon>Chilopoda</taxon>
        <taxon>Pleurostigmophora</taxon>
        <taxon>Geophilomorpha</taxon>
        <taxon>Linotaeniidae</taxon>
        <taxon>Strigamia</taxon>
    </lineage>
</organism>
<dbReference type="EMBL" id="JH430108">
    <property type="status" value="NOT_ANNOTATED_CDS"/>
    <property type="molecule type" value="Genomic_DNA"/>
</dbReference>
<dbReference type="PANTHER" id="PTHR37171:SF1">
    <property type="entry name" value="SERINE_THREONINE-PROTEIN KINASE YRZF-RELATED"/>
    <property type="match status" value="1"/>
</dbReference>
<dbReference type="PROSITE" id="PS00107">
    <property type="entry name" value="PROTEIN_KINASE_ATP"/>
    <property type="match status" value="1"/>
</dbReference>
<dbReference type="InterPro" id="IPR011009">
    <property type="entry name" value="Kinase-like_dom_sf"/>
</dbReference>
<dbReference type="Gene3D" id="1.10.510.10">
    <property type="entry name" value="Transferase(Phosphotransferase) domain 1"/>
    <property type="match status" value="1"/>
</dbReference>
<evidence type="ECO:0000313" key="6">
    <source>
        <dbReference type="Proteomes" id="UP000014500"/>
    </source>
</evidence>
<evidence type="ECO:0000256" key="1">
    <source>
        <dbReference type="ARBA" id="ARBA00022741"/>
    </source>
</evidence>
<dbReference type="SUPFAM" id="SSF56112">
    <property type="entry name" value="Protein kinase-like (PK-like)"/>
    <property type="match status" value="1"/>
</dbReference>
<accession>T1II48</accession>
<name>T1II48_STRMM</name>
<dbReference type="PhylomeDB" id="T1II48"/>
<dbReference type="GO" id="GO:0004672">
    <property type="term" value="F:protein kinase activity"/>
    <property type="evidence" value="ECO:0007669"/>
    <property type="project" value="InterPro"/>
</dbReference>
<evidence type="ECO:0000256" key="3">
    <source>
        <dbReference type="PROSITE-ProRule" id="PRU10141"/>
    </source>
</evidence>
<dbReference type="InterPro" id="IPR000719">
    <property type="entry name" value="Prot_kinase_dom"/>
</dbReference>
<keyword evidence="6" id="KW-1185">Reference proteome</keyword>
<keyword evidence="2 3" id="KW-0067">ATP-binding</keyword>
<dbReference type="InterPro" id="IPR008271">
    <property type="entry name" value="Ser/Thr_kinase_AS"/>
</dbReference>
<evidence type="ECO:0000256" key="2">
    <source>
        <dbReference type="ARBA" id="ARBA00022840"/>
    </source>
</evidence>
<feature type="domain" description="Protein kinase" evidence="4">
    <location>
        <begin position="409"/>
        <end position="564"/>
    </location>
</feature>
<reference evidence="6" key="1">
    <citation type="submission" date="2011-05" db="EMBL/GenBank/DDBJ databases">
        <authorList>
            <person name="Richards S.R."/>
            <person name="Qu J."/>
            <person name="Jiang H."/>
            <person name="Jhangiani S.N."/>
            <person name="Agravi P."/>
            <person name="Goodspeed R."/>
            <person name="Gross S."/>
            <person name="Mandapat C."/>
            <person name="Jackson L."/>
            <person name="Mathew T."/>
            <person name="Pu L."/>
            <person name="Thornton R."/>
            <person name="Saada N."/>
            <person name="Wilczek-Boney K.B."/>
            <person name="Lee S."/>
            <person name="Kovar C."/>
            <person name="Wu Y."/>
            <person name="Scherer S.E."/>
            <person name="Worley K.C."/>
            <person name="Muzny D.M."/>
            <person name="Gibbs R."/>
        </authorList>
    </citation>
    <scope>NUCLEOTIDE SEQUENCE</scope>
    <source>
        <strain evidence="6">Brora</strain>
    </source>
</reference>
<dbReference type="GO" id="GO:0005524">
    <property type="term" value="F:ATP binding"/>
    <property type="evidence" value="ECO:0007669"/>
    <property type="project" value="UniProtKB-UniRule"/>
</dbReference>
<feature type="binding site" evidence="3">
    <location>
        <position position="436"/>
    </location>
    <ligand>
        <name>ATP</name>
        <dbReference type="ChEBI" id="CHEBI:30616"/>
    </ligand>
</feature>
<dbReference type="InterPro" id="IPR009330">
    <property type="entry name" value="LipoPS_heptP_kinase"/>
</dbReference>
<reference evidence="5" key="2">
    <citation type="submission" date="2015-02" db="UniProtKB">
        <authorList>
            <consortium name="EnsemblMetazoa"/>
        </authorList>
    </citation>
    <scope>IDENTIFICATION</scope>
</reference>
<keyword evidence="1 3" id="KW-0547">Nucleotide-binding</keyword>